<sequence length="181" mass="20856">MGLLRGRYRKIFLNGDTEVYAIELNVPDEILKTIDLDRLKRIVEKEVIAEYSARKLHGKFRGMDLKKTPWRGRRRMGPLTAFVDTNVIIEHLEGNVDLLDIRERLDALYSNSIVFSEALMVYLRALTGERPYTLKHSPDIIRNLSEELLDFLGLFGLFIELEINRAVETLGFAGGLGFWTE</sequence>
<dbReference type="Proteomes" id="UP001245683">
    <property type="component" value="Unassembled WGS sequence"/>
</dbReference>
<accession>A0AAE4NX86</accession>
<feature type="domain" description="PIN" evidence="1">
    <location>
        <begin position="82"/>
        <end position="140"/>
    </location>
</feature>
<evidence type="ECO:0000259" key="1">
    <source>
        <dbReference type="Pfam" id="PF01850"/>
    </source>
</evidence>
<dbReference type="EMBL" id="JAVDZE010000002">
    <property type="protein sequence ID" value="MDV3104086.1"/>
    <property type="molecule type" value="Genomic_DNA"/>
</dbReference>
<evidence type="ECO:0000313" key="2">
    <source>
        <dbReference type="EMBL" id="MDV3104086.1"/>
    </source>
</evidence>
<evidence type="ECO:0000313" key="3">
    <source>
        <dbReference type="Proteomes" id="UP001245683"/>
    </source>
</evidence>
<dbReference type="AlphaFoldDB" id="A0AAE4NX86"/>
<dbReference type="Pfam" id="PF01850">
    <property type="entry name" value="PIN"/>
    <property type="match status" value="1"/>
</dbReference>
<reference evidence="2 3" key="1">
    <citation type="submission" date="2023-08" db="EMBL/GenBank/DDBJ databases">
        <title>Draft genome sequence of Thermococcus waiotapuensis WT1T, a thermophilic sulphur-dependent archaeon from order Thermococcales.</title>
        <authorList>
            <person name="Manners S.H."/>
            <person name="Carere C.R."/>
            <person name="Dhami M.K."/>
            <person name="Dobson R.C.J."/>
            <person name="Stott M.B."/>
        </authorList>
    </citation>
    <scope>NUCLEOTIDE SEQUENCE [LARGE SCALE GENOMIC DNA]</scope>
    <source>
        <strain evidence="2 3">WT1</strain>
    </source>
</reference>
<keyword evidence="3" id="KW-1185">Reference proteome</keyword>
<gene>
    <name evidence="2" type="ORF">RBI02_05965</name>
</gene>
<organism evidence="2 3">
    <name type="scientific">Thermococcus waiotapuensis</name>
    <dbReference type="NCBI Taxonomy" id="90909"/>
    <lineage>
        <taxon>Archaea</taxon>
        <taxon>Methanobacteriati</taxon>
        <taxon>Methanobacteriota</taxon>
        <taxon>Thermococci</taxon>
        <taxon>Thermococcales</taxon>
        <taxon>Thermococcaceae</taxon>
        <taxon>Thermococcus</taxon>
    </lineage>
</organism>
<dbReference type="RefSeq" id="WP_315341792.1">
    <property type="nucleotide sequence ID" value="NZ_JAVDZE010000002.1"/>
</dbReference>
<name>A0AAE4NX86_9EURY</name>
<proteinExistence type="predicted"/>
<protein>
    <submittedName>
        <fullName evidence="2">PIN domain-containing protein</fullName>
    </submittedName>
</protein>
<comment type="caution">
    <text evidence="2">The sequence shown here is derived from an EMBL/GenBank/DDBJ whole genome shotgun (WGS) entry which is preliminary data.</text>
</comment>
<dbReference type="InterPro" id="IPR002716">
    <property type="entry name" value="PIN_dom"/>
</dbReference>